<accession>B1KFS2</accession>
<feature type="domain" description="GGDEF" evidence="6">
    <location>
        <begin position="327"/>
        <end position="463"/>
    </location>
</feature>
<evidence type="ECO:0000313" key="7">
    <source>
        <dbReference type="EMBL" id="ACA85238.1"/>
    </source>
</evidence>
<feature type="transmembrane region" description="Helical" evidence="5">
    <location>
        <begin position="54"/>
        <end position="74"/>
    </location>
</feature>
<organism evidence="7 8">
    <name type="scientific">Shewanella woodyi (strain ATCC 51908 / MS32)</name>
    <dbReference type="NCBI Taxonomy" id="392500"/>
    <lineage>
        <taxon>Bacteria</taxon>
        <taxon>Pseudomonadati</taxon>
        <taxon>Pseudomonadota</taxon>
        <taxon>Gammaproteobacteria</taxon>
        <taxon>Alteromonadales</taxon>
        <taxon>Shewanellaceae</taxon>
        <taxon>Shewanella</taxon>
    </lineage>
</organism>
<dbReference type="InterPro" id="IPR043128">
    <property type="entry name" value="Rev_trsase/Diguanyl_cyclase"/>
</dbReference>
<dbReference type="HOGENOM" id="CLU_590373_0_0_6"/>
<feature type="transmembrane region" description="Helical" evidence="5">
    <location>
        <begin position="80"/>
        <end position="101"/>
    </location>
</feature>
<dbReference type="EC" id="2.7.7.65" evidence="2"/>
<dbReference type="CDD" id="cd01949">
    <property type="entry name" value="GGDEF"/>
    <property type="match status" value="1"/>
</dbReference>
<dbReference type="Pfam" id="PF20973">
    <property type="entry name" value="VUPS"/>
    <property type="match status" value="1"/>
</dbReference>
<evidence type="ECO:0000256" key="2">
    <source>
        <dbReference type="ARBA" id="ARBA00012528"/>
    </source>
</evidence>
<feature type="transmembrane region" description="Helical" evidence="5">
    <location>
        <begin position="154"/>
        <end position="176"/>
    </location>
</feature>
<dbReference type="KEGG" id="swd:Swoo_0945"/>
<dbReference type="Gene3D" id="3.30.70.270">
    <property type="match status" value="1"/>
</dbReference>
<keyword evidence="5" id="KW-1133">Transmembrane helix</keyword>
<feature type="transmembrane region" description="Helical" evidence="5">
    <location>
        <begin position="188"/>
        <end position="210"/>
    </location>
</feature>
<keyword evidence="4" id="KW-0175">Coiled coil</keyword>
<keyword evidence="5" id="KW-0812">Transmembrane</keyword>
<dbReference type="InterPro" id="IPR050469">
    <property type="entry name" value="Diguanylate_Cyclase"/>
</dbReference>
<dbReference type="InterPro" id="IPR029787">
    <property type="entry name" value="Nucleotide_cyclase"/>
</dbReference>
<dbReference type="SMART" id="SM00267">
    <property type="entry name" value="GGDEF"/>
    <property type="match status" value="1"/>
</dbReference>
<feature type="transmembrane region" description="Helical" evidence="5">
    <location>
        <begin position="24"/>
        <end position="42"/>
    </location>
</feature>
<dbReference type="PANTHER" id="PTHR45138">
    <property type="entry name" value="REGULATORY COMPONENTS OF SENSORY TRANSDUCTION SYSTEM"/>
    <property type="match status" value="1"/>
</dbReference>
<protein>
    <recommendedName>
        <fullName evidence="2">diguanylate cyclase</fullName>
        <ecNumber evidence="2">2.7.7.65</ecNumber>
    </recommendedName>
</protein>
<dbReference type="GO" id="GO:0043709">
    <property type="term" value="P:cell adhesion involved in single-species biofilm formation"/>
    <property type="evidence" value="ECO:0007669"/>
    <property type="project" value="TreeGrafter"/>
</dbReference>
<dbReference type="PANTHER" id="PTHR45138:SF9">
    <property type="entry name" value="DIGUANYLATE CYCLASE DGCM-RELATED"/>
    <property type="match status" value="1"/>
</dbReference>
<dbReference type="PROSITE" id="PS50887">
    <property type="entry name" value="GGDEF"/>
    <property type="match status" value="1"/>
</dbReference>
<gene>
    <name evidence="7" type="ordered locus">Swoo_0945</name>
</gene>
<evidence type="ECO:0000259" key="6">
    <source>
        <dbReference type="PROSITE" id="PS50887"/>
    </source>
</evidence>
<evidence type="ECO:0000256" key="4">
    <source>
        <dbReference type="SAM" id="Coils"/>
    </source>
</evidence>
<evidence type="ECO:0000256" key="3">
    <source>
        <dbReference type="ARBA" id="ARBA00034247"/>
    </source>
</evidence>
<keyword evidence="5" id="KW-0472">Membrane</keyword>
<dbReference type="Proteomes" id="UP000002168">
    <property type="component" value="Chromosome"/>
</dbReference>
<keyword evidence="8" id="KW-1185">Reference proteome</keyword>
<dbReference type="NCBIfam" id="TIGR00254">
    <property type="entry name" value="GGDEF"/>
    <property type="match status" value="1"/>
</dbReference>
<feature type="coiled-coil region" evidence="4">
    <location>
        <begin position="269"/>
        <end position="296"/>
    </location>
</feature>
<sequence>MPETNSIKCKFCCRVFDDYTFMSIYVAFIINVVLFSAFPLLLSTLQPVMRRIGFYSYLSVILVIGGVLGSLYSFQLADNIYLSGGNLAYGSFMMSAVMLFIMERKVLIFNYLIKLLVFINLFVFFGFNFILYILENALVINPFNVDAKLFDTSLGVLLLGGALIATEFLILMQIFIKVKDRISNLKQLMMLYSFVFILVICLDGVLFPLIAIGVSPELLPIMISNLSGKLILALSFSVPLFVFYCLYQNKLNRFVDTPMALSTVFFESRVRLTLELDKLERAAKQLIDDNQKLINLSHYDHLTGLANRRKYDDYASALYTRAVELGEPVTLVLGDIDHFKKYNDFYGHQSGDECLQRVAEFWKEILLEEERLTARIGGEEFAVIIANRTAEAILPQLKRDIAGLTALAIPHAASSTASIVTMSIGVASMLPSREGDFELLFETADKALYQAKNSGRNQISTLN</sequence>
<feature type="transmembrane region" description="Helical" evidence="5">
    <location>
        <begin position="230"/>
        <end position="247"/>
    </location>
</feature>
<comment type="cofactor">
    <cofactor evidence="1">
        <name>Mg(2+)</name>
        <dbReference type="ChEBI" id="CHEBI:18420"/>
    </cofactor>
</comment>
<dbReference type="GO" id="GO:0005886">
    <property type="term" value="C:plasma membrane"/>
    <property type="evidence" value="ECO:0007669"/>
    <property type="project" value="TreeGrafter"/>
</dbReference>
<dbReference type="GO" id="GO:1902201">
    <property type="term" value="P:negative regulation of bacterial-type flagellum-dependent cell motility"/>
    <property type="evidence" value="ECO:0007669"/>
    <property type="project" value="TreeGrafter"/>
</dbReference>
<evidence type="ECO:0000313" key="8">
    <source>
        <dbReference type="Proteomes" id="UP000002168"/>
    </source>
</evidence>
<comment type="catalytic activity">
    <reaction evidence="3">
        <text>2 GTP = 3',3'-c-di-GMP + 2 diphosphate</text>
        <dbReference type="Rhea" id="RHEA:24898"/>
        <dbReference type="ChEBI" id="CHEBI:33019"/>
        <dbReference type="ChEBI" id="CHEBI:37565"/>
        <dbReference type="ChEBI" id="CHEBI:58805"/>
        <dbReference type="EC" id="2.7.7.65"/>
    </reaction>
</comment>
<evidence type="ECO:0000256" key="1">
    <source>
        <dbReference type="ARBA" id="ARBA00001946"/>
    </source>
</evidence>
<dbReference type="GO" id="GO:0052621">
    <property type="term" value="F:diguanylate cyclase activity"/>
    <property type="evidence" value="ECO:0007669"/>
    <property type="project" value="UniProtKB-EC"/>
</dbReference>
<dbReference type="InterPro" id="IPR000160">
    <property type="entry name" value="GGDEF_dom"/>
</dbReference>
<dbReference type="EMBL" id="CP000961">
    <property type="protein sequence ID" value="ACA85238.1"/>
    <property type="molecule type" value="Genomic_DNA"/>
</dbReference>
<name>B1KFS2_SHEWM</name>
<dbReference type="SUPFAM" id="SSF55073">
    <property type="entry name" value="Nucleotide cyclase"/>
    <property type="match status" value="1"/>
</dbReference>
<dbReference type="InterPro" id="IPR048533">
    <property type="entry name" value="VUPS"/>
</dbReference>
<dbReference type="eggNOG" id="COG3706">
    <property type="taxonomic scope" value="Bacteria"/>
</dbReference>
<proteinExistence type="predicted"/>
<feature type="transmembrane region" description="Helical" evidence="5">
    <location>
        <begin position="113"/>
        <end position="134"/>
    </location>
</feature>
<dbReference type="AlphaFoldDB" id="B1KFS2"/>
<dbReference type="FunFam" id="3.30.70.270:FF:000001">
    <property type="entry name" value="Diguanylate cyclase domain protein"/>
    <property type="match status" value="1"/>
</dbReference>
<evidence type="ECO:0000256" key="5">
    <source>
        <dbReference type="SAM" id="Phobius"/>
    </source>
</evidence>
<dbReference type="Pfam" id="PF00990">
    <property type="entry name" value="GGDEF"/>
    <property type="match status" value="1"/>
</dbReference>
<reference evidence="7 8" key="1">
    <citation type="submission" date="2008-02" db="EMBL/GenBank/DDBJ databases">
        <title>Complete sequence of Shewanella woodyi ATCC 51908.</title>
        <authorList>
            <consortium name="US DOE Joint Genome Institute"/>
            <person name="Copeland A."/>
            <person name="Lucas S."/>
            <person name="Lapidus A."/>
            <person name="Glavina del Rio T."/>
            <person name="Dalin E."/>
            <person name="Tice H."/>
            <person name="Bruce D."/>
            <person name="Goodwin L."/>
            <person name="Pitluck S."/>
            <person name="Sims D."/>
            <person name="Brettin T."/>
            <person name="Detter J.C."/>
            <person name="Han C."/>
            <person name="Kuske C.R."/>
            <person name="Schmutz J."/>
            <person name="Larimer F."/>
            <person name="Land M."/>
            <person name="Hauser L."/>
            <person name="Kyrpides N."/>
            <person name="Lykidis A."/>
            <person name="Zhao J.-S."/>
            <person name="Richardson P."/>
        </authorList>
    </citation>
    <scope>NUCLEOTIDE SEQUENCE [LARGE SCALE GENOMIC DNA]</scope>
    <source>
        <strain evidence="8">ATCC 51908 / MS32</strain>
    </source>
</reference>
<dbReference type="STRING" id="392500.Swoo_0945"/>